<accession>A0AAV0AM02</accession>
<evidence type="ECO:0000313" key="3">
    <source>
        <dbReference type="Proteomes" id="UP001153365"/>
    </source>
</evidence>
<reference evidence="2" key="1">
    <citation type="submission" date="2022-06" db="EMBL/GenBank/DDBJ databases">
        <authorList>
            <consortium name="SYNGENTA / RWTH Aachen University"/>
        </authorList>
    </citation>
    <scope>NUCLEOTIDE SEQUENCE</scope>
</reference>
<dbReference type="AlphaFoldDB" id="A0AAV0AM02"/>
<name>A0AAV0AM02_PHAPC</name>
<proteinExistence type="predicted"/>
<organism evidence="2 3">
    <name type="scientific">Phakopsora pachyrhizi</name>
    <name type="common">Asian soybean rust disease fungus</name>
    <dbReference type="NCBI Taxonomy" id="170000"/>
    <lineage>
        <taxon>Eukaryota</taxon>
        <taxon>Fungi</taxon>
        <taxon>Dikarya</taxon>
        <taxon>Basidiomycota</taxon>
        <taxon>Pucciniomycotina</taxon>
        <taxon>Pucciniomycetes</taxon>
        <taxon>Pucciniales</taxon>
        <taxon>Phakopsoraceae</taxon>
        <taxon>Phakopsora</taxon>
    </lineage>
</organism>
<protein>
    <recommendedName>
        <fullName evidence="1">ABC1 atypical kinase-like domain-containing protein</fullName>
    </recommendedName>
</protein>
<evidence type="ECO:0000259" key="1">
    <source>
        <dbReference type="Pfam" id="PF03109"/>
    </source>
</evidence>
<feature type="domain" description="ABC1 atypical kinase-like" evidence="1">
    <location>
        <begin position="24"/>
        <end position="59"/>
    </location>
</feature>
<gene>
    <name evidence="2" type="ORF">PPACK8108_LOCUS4404</name>
</gene>
<dbReference type="InterPro" id="IPR004147">
    <property type="entry name" value="ABC1_dom"/>
</dbReference>
<sequence length="72" mass="8325">MTVTDITHKLITSEVEPPPIKPSSMVAIKVLHPRVGKNINRDLKTMNFLANLINTPTSHRQQHLRKLKRYKK</sequence>
<comment type="caution">
    <text evidence="2">The sequence shown here is derived from an EMBL/GenBank/DDBJ whole genome shotgun (WGS) entry which is preliminary data.</text>
</comment>
<dbReference type="EMBL" id="CALTRL010000805">
    <property type="protein sequence ID" value="CAH7669763.1"/>
    <property type="molecule type" value="Genomic_DNA"/>
</dbReference>
<evidence type="ECO:0000313" key="2">
    <source>
        <dbReference type="EMBL" id="CAH7669763.1"/>
    </source>
</evidence>
<dbReference type="Proteomes" id="UP001153365">
    <property type="component" value="Unassembled WGS sequence"/>
</dbReference>
<dbReference type="Pfam" id="PF03109">
    <property type="entry name" value="ABC1"/>
    <property type="match status" value="1"/>
</dbReference>
<keyword evidence="3" id="KW-1185">Reference proteome</keyword>